<organism evidence="3 4">
    <name type="scientific">Pseudomonas coleopterorum</name>
    <dbReference type="NCBI Taxonomy" id="1605838"/>
    <lineage>
        <taxon>Bacteria</taxon>
        <taxon>Pseudomonadati</taxon>
        <taxon>Pseudomonadota</taxon>
        <taxon>Gammaproteobacteria</taxon>
        <taxon>Pseudomonadales</taxon>
        <taxon>Pseudomonadaceae</taxon>
        <taxon>Pseudomonas</taxon>
    </lineage>
</organism>
<dbReference type="EMBL" id="JACYWZ010000008">
    <property type="protein sequence ID" value="MBD8771662.1"/>
    <property type="molecule type" value="Genomic_DNA"/>
</dbReference>
<evidence type="ECO:0000313" key="4">
    <source>
        <dbReference type="Proteomes" id="UP000620025"/>
    </source>
</evidence>
<dbReference type="Pfam" id="PF13175">
    <property type="entry name" value="AAA_15"/>
    <property type="match status" value="1"/>
</dbReference>
<dbReference type="InterPro" id="IPR041685">
    <property type="entry name" value="AAA_GajA/Old/RecF-like"/>
</dbReference>
<keyword evidence="4" id="KW-1185">Reference proteome</keyword>
<accession>A0ABR9C356</accession>
<dbReference type="PANTHER" id="PTHR43581">
    <property type="entry name" value="ATP/GTP PHOSPHATASE"/>
    <property type="match status" value="1"/>
</dbReference>
<name>A0ABR9C356_9PSED</name>
<dbReference type="RefSeq" id="WP_192068968.1">
    <property type="nucleotide sequence ID" value="NZ_JACYWY010000003.1"/>
</dbReference>
<feature type="domain" description="Endonuclease GajA/Old nuclease/RecF-like AAA" evidence="2">
    <location>
        <begin position="18"/>
        <end position="459"/>
    </location>
</feature>
<dbReference type="PANTHER" id="PTHR43581:SF2">
    <property type="entry name" value="EXCINUCLEASE ATPASE SUBUNIT"/>
    <property type="match status" value="1"/>
</dbReference>
<gene>
    <name evidence="3" type="ORF">IFT38_19155</name>
</gene>
<feature type="compositionally biased region" description="Basic and acidic residues" evidence="1">
    <location>
        <begin position="296"/>
        <end position="314"/>
    </location>
</feature>
<comment type="caution">
    <text evidence="3">The sequence shown here is derived from an EMBL/GenBank/DDBJ whole genome shotgun (WGS) entry which is preliminary data.</text>
</comment>
<feature type="region of interest" description="Disordered" evidence="1">
    <location>
        <begin position="294"/>
        <end position="314"/>
    </location>
</feature>
<evidence type="ECO:0000256" key="1">
    <source>
        <dbReference type="SAM" id="MobiDB-lite"/>
    </source>
</evidence>
<dbReference type="InterPro" id="IPR051396">
    <property type="entry name" value="Bact_Antivir_Def_Nuclease"/>
</dbReference>
<dbReference type="InterPro" id="IPR027417">
    <property type="entry name" value="P-loop_NTPase"/>
</dbReference>
<sequence length="473" mass="53503">MEYYIRKVLITGLFEPGNDYKIDLTEGCNCIYGSNGTGKTTVINLIVNCLNIELDSIFKTSFQSVSIFLAKTGQVRASKFLILTKTAQTNSSASELKYEVDGIGIYNFYAPSRNLSNRSPEKFGDSLEELRHLILQRVNMTHVPLLRMHDSELIGVRDERDEFLHGVLRSKHLSSNQINEILDPSARVLSTLQRQFIAEANEARKSITTKLEVLKSKIIEKVMIDESLVRMSSKALNKASKAISSELEDVDVSAYVTKLSEAKINVPEEKIHEHFIAWKRLNDNVRDAYQAMEAANEERRQKKPSESLDKKVSDSHNKFNTSYFSLIAMASFHDRFLSIVEDVESMQGEKLELTKSFSDYEKEINLYFGSRKSFSINEDGNFKIKANTRKVDLADLSSGEKHILTILGKAALSRRDGAIFVADEPELSLHLDWQRMILPSIMKLSPKSQIIVATHSPAIHARGATEIDLEECR</sequence>
<evidence type="ECO:0000259" key="2">
    <source>
        <dbReference type="Pfam" id="PF13175"/>
    </source>
</evidence>
<dbReference type="Gene3D" id="3.40.50.300">
    <property type="entry name" value="P-loop containing nucleotide triphosphate hydrolases"/>
    <property type="match status" value="1"/>
</dbReference>
<protein>
    <submittedName>
        <fullName evidence="3">AAA family ATPase</fullName>
    </submittedName>
</protein>
<proteinExistence type="predicted"/>
<evidence type="ECO:0000313" key="3">
    <source>
        <dbReference type="EMBL" id="MBD8771662.1"/>
    </source>
</evidence>
<reference evidence="3 4" key="1">
    <citation type="journal article" date="2020" name="FEMS Microbiol. Ecol.">
        <title>Temporal dynamics of bacterial communities during seed development and maturation.</title>
        <authorList>
            <person name="Chesneau G."/>
            <person name="Torres-Cortes G."/>
            <person name="Briand M."/>
            <person name="Darrasse A."/>
            <person name="Preveaux A."/>
            <person name="Marais C."/>
            <person name="Jacques M.A."/>
            <person name="Shade A."/>
            <person name="Barret M."/>
        </authorList>
    </citation>
    <scope>NUCLEOTIDE SEQUENCE [LARGE SCALE GENOMIC DNA]</scope>
    <source>
        <strain evidence="3 4">CFBP13599</strain>
    </source>
</reference>
<dbReference type="SUPFAM" id="SSF52540">
    <property type="entry name" value="P-loop containing nucleoside triphosphate hydrolases"/>
    <property type="match status" value="1"/>
</dbReference>
<dbReference type="Proteomes" id="UP000620025">
    <property type="component" value="Unassembled WGS sequence"/>
</dbReference>